<dbReference type="Proteomes" id="UP001652445">
    <property type="component" value="Unassembled WGS sequence"/>
</dbReference>
<name>A0ABT2UC97_9BACL</name>
<dbReference type="SUPFAM" id="SSF53649">
    <property type="entry name" value="Alkaline phosphatase-like"/>
    <property type="match status" value="1"/>
</dbReference>
<sequence length="49" mass="5528">MKKKPHILIFNPEQWRSDVMGHMGNPAAVTPYLDQLVFLPHKTGAPSQT</sequence>
<protein>
    <submittedName>
        <fullName evidence="1">Uncharacterized protein</fullName>
    </submittedName>
</protein>
<accession>A0ABT2UC97</accession>
<keyword evidence="2" id="KW-1185">Reference proteome</keyword>
<evidence type="ECO:0000313" key="1">
    <source>
        <dbReference type="EMBL" id="MCU6792260.1"/>
    </source>
</evidence>
<organism evidence="1 2">
    <name type="scientific">Paenibacillus baimaensis</name>
    <dbReference type="NCBI Taxonomy" id="2982185"/>
    <lineage>
        <taxon>Bacteria</taxon>
        <taxon>Bacillati</taxon>
        <taxon>Bacillota</taxon>
        <taxon>Bacilli</taxon>
        <taxon>Bacillales</taxon>
        <taxon>Paenibacillaceae</taxon>
        <taxon>Paenibacillus</taxon>
    </lineage>
</organism>
<dbReference type="RefSeq" id="WP_262683651.1">
    <property type="nucleotide sequence ID" value="NZ_JAOQIO010000022.1"/>
</dbReference>
<comment type="caution">
    <text evidence="1">The sequence shown here is derived from an EMBL/GenBank/DDBJ whole genome shotgun (WGS) entry which is preliminary data.</text>
</comment>
<evidence type="ECO:0000313" key="2">
    <source>
        <dbReference type="Proteomes" id="UP001652445"/>
    </source>
</evidence>
<dbReference type="InterPro" id="IPR017850">
    <property type="entry name" value="Alkaline_phosphatase_core_sf"/>
</dbReference>
<gene>
    <name evidence="1" type="ORF">OB236_08980</name>
</gene>
<reference evidence="1 2" key="1">
    <citation type="submission" date="2022-09" db="EMBL/GenBank/DDBJ databases">
        <authorList>
            <person name="Han X.L."/>
            <person name="Wang Q."/>
            <person name="Lu T."/>
        </authorList>
    </citation>
    <scope>NUCLEOTIDE SEQUENCE [LARGE SCALE GENOMIC DNA]</scope>
    <source>
        <strain evidence="1 2">WQ 127069</strain>
    </source>
</reference>
<dbReference type="EMBL" id="JAOQIO010000022">
    <property type="protein sequence ID" value="MCU6792260.1"/>
    <property type="molecule type" value="Genomic_DNA"/>
</dbReference>
<proteinExistence type="predicted"/>